<keyword evidence="1" id="KW-0560">Oxidoreductase</keyword>
<dbReference type="EMBL" id="CAWUHC010000008">
    <property type="protein sequence ID" value="CAK7212666.1"/>
    <property type="molecule type" value="Genomic_DNA"/>
</dbReference>
<comment type="similarity">
    <text evidence="2">Belongs to the NAD(P)-dependent epimerase/dehydratase family. Dihydroflavonol-4-reductase subfamily.</text>
</comment>
<dbReference type="Gene3D" id="3.40.50.720">
    <property type="entry name" value="NAD(P)-binding Rossmann-like Domain"/>
    <property type="match status" value="1"/>
</dbReference>
<dbReference type="PANTHER" id="PTHR10366">
    <property type="entry name" value="NAD DEPENDENT EPIMERASE/DEHYDRATASE"/>
    <property type="match status" value="1"/>
</dbReference>
<evidence type="ECO:0000313" key="5">
    <source>
        <dbReference type="Proteomes" id="UP001642406"/>
    </source>
</evidence>
<dbReference type="InterPro" id="IPR001509">
    <property type="entry name" value="Epimerase_deHydtase"/>
</dbReference>
<proteinExistence type="inferred from homology"/>
<dbReference type="SUPFAM" id="SSF51735">
    <property type="entry name" value="NAD(P)-binding Rossmann-fold domains"/>
    <property type="match status" value="1"/>
</dbReference>
<gene>
    <name evidence="4" type="ORF">SBRCBS47491_001544</name>
</gene>
<evidence type="ECO:0000256" key="1">
    <source>
        <dbReference type="ARBA" id="ARBA00023002"/>
    </source>
</evidence>
<evidence type="ECO:0000259" key="3">
    <source>
        <dbReference type="Pfam" id="PF01370"/>
    </source>
</evidence>
<keyword evidence="5" id="KW-1185">Reference proteome</keyword>
<organism evidence="4 5">
    <name type="scientific">Sporothrix bragantina</name>
    <dbReference type="NCBI Taxonomy" id="671064"/>
    <lineage>
        <taxon>Eukaryota</taxon>
        <taxon>Fungi</taxon>
        <taxon>Dikarya</taxon>
        <taxon>Ascomycota</taxon>
        <taxon>Pezizomycotina</taxon>
        <taxon>Sordariomycetes</taxon>
        <taxon>Sordariomycetidae</taxon>
        <taxon>Ophiostomatales</taxon>
        <taxon>Ophiostomataceae</taxon>
        <taxon>Sporothrix</taxon>
    </lineage>
</organism>
<dbReference type="InterPro" id="IPR050425">
    <property type="entry name" value="NAD(P)_dehydrat-like"/>
</dbReference>
<dbReference type="InterPro" id="IPR036291">
    <property type="entry name" value="NAD(P)-bd_dom_sf"/>
</dbReference>
<sequence length="340" mass="36114">MSSTPFVLITGATGFIGAETLHQALAKGYRARVTVRKEAQVAPLQARYPDAGDRLEVVVVPQLEDVAAIKSALAGGVTHILHLASPMPTQDNVDLQTGFIDPAVKSTVTVLEAAKAVPSVKRIIITSSALSLAALDFYFKPGYVVHEGTNPSIAVNVNAPLPPPPATEGFKYHISKILAHRATLDWVAEAAKSGVPVPEVVTIHPFYVIGHDRTQSGPGKAHGVNRMYLGSLMGSTPYVSSALVDVRDVAAVHVGAIAATNLQPQGQVTEVIAKADKITWEEIIAFVKEKYPKFPVKLESGGPFAVPYGADTKRALQGFGLDKFRAPLESVAALLDQNYA</sequence>
<dbReference type="Pfam" id="PF01370">
    <property type="entry name" value="Epimerase"/>
    <property type="match status" value="1"/>
</dbReference>
<comment type="caution">
    <text evidence="4">The sequence shown here is derived from an EMBL/GenBank/DDBJ whole genome shotgun (WGS) entry which is preliminary data.</text>
</comment>
<dbReference type="Proteomes" id="UP001642406">
    <property type="component" value="Unassembled WGS sequence"/>
</dbReference>
<accession>A0ABP0AZH9</accession>
<evidence type="ECO:0000256" key="2">
    <source>
        <dbReference type="ARBA" id="ARBA00023445"/>
    </source>
</evidence>
<protein>
    <recommendedName>
        <fullName evidence="3">NAD-dependent epimerase/dehydratase domain-containing protein</fullName>
    </recommendedName>
</protein>
<reference evidence="4 5" key="1">
    <citation type="submission" date="2024-01" db="EMBL/GenBank/DDBJ databases">
        <authorList>
            <person name="Allen C."/>
            <person name="Tagirdzhanova G."/>
        </authorList>
    </citation>
    <scope>NUCLEOTIDE SEQUENCE [LARGE SCALE GENOMIC DNA]</scope>
</reference>
<feature type="domain" description="NAD-dependent epimerase/dehydratase" evidence="3">
    <location>
        <begin position="7"/>
        <end position="266"/>
    </location>
</feature>
<evidence type="ECO:0000313" key="4">
    <source>
        <dbReference type="EMBL" id="CAK7212666.1"/>
    </source>
</evidence>
<name>A0ABP0AZH9_9PEZI</name>
<dbReference type="PANTHER" id="PTHR10366:SF812">
    <property type="entry name" value="VPS9 DOMAIN-CONTAINING PROTEIN"/>
    <property type="match status" value="1"/>
</dbReference>